<reference evidence="1 2" key="1">
    <citation type="submission" date="2023-05" db="EMBL/GenBank/DDBJ databases">
        <title>Streptomyces fuscus sp. nov., a brown-black pigment producing actinomyces isolated from dry sand of Sea duck farm.</title>
        <authorList>
            <person name="Xie J."/>
            <person name="Shen N."/>
        </authorList>
    </citation>
    <scope>NUCLEOTIDE SEQUENCE [LARGE SCALE GENOMIC DNA]</scope>
    <source>
        <strain evidence="1 2">GXMU-J15</strain>
    </source>
</reference>
<dbReference type="PROSITE" id="PS51257">
    <property type="entry name" value="PROKAR_LIPOPROTEIN"/>
    <property type="match status" value="1"/>
</dbReference>
<protein>
    <recommendedName>
        <fullName evidence="3">Lipoprotein</fullName>
    </recommendedName>
</protein>
<dbReference type="Proteomes" id="UP001241926">
    <property type="component" value="Unassembled WGS sequence"/>
</dbReference>
<evidence type="ECO:0000313" key="2">
    <source>
        <dbReference type="Proteomes" id="UP001241926"/>
    </source>
</evidence>
<gene>
    <name evidence="1" type="ORF">QNN03_07635</name>
</gene>
<dbReference type="RefSeq" id="WP_093718788.1">
    <property type="nucleotide sequence ID" value="NZ_JASJUS010000005.1"/>
</dbReference>
<organism evidence="1 2">
    <name type="scientific">Streptomyces fuscus</name>
    <dbReference type="NCBI Taxonomy" id="3048495"/>
    <lineage>
        <taxon>Bacteria</taxon>
        <taxon>Bacillati</taxon>
        <taxon>Actinomycetota</taxon>
        <taxon>Actinomycetes</taxon>
        <taxon>Kitasatosporales</taxon>
        <taxon>Streptomycetaceae</taxon>
        <taxon>Streptomyces</taxon>
    </lineage>
</organism>
<evidence type="ECO:0008006" key="3">
    <source>
        <dbReference type="Google" id="ProtNLM"/>
    </source>
</evidence>
<evidence type="ECO:0000313" key="1">
    <source>
        <dbReference type="EMBL" id="MDL2076309.1"/>
    </source>
</evidence>
<sequence length="213" mass="22999">MAMKGYRWCAGIAALWLLTACGGGGDSGEVTALTKKQAQQALPDKQAMAGWREQAEPLAIKMEKIHREQACPSKGNAGCEKARYYGTSTFRRDEKPTDVTFLIITYDSEESARKAYDVLWDGYYGDRAGPEARTFDIGPVGDERDARFGSAGFKGEPGAVAQARVGSVVLWTLAAGLAKGTLEEDEVRDLTEVFVERAQQAHDGKTPSAALGD</sequence>
<proteinExistence type="predicted"/>
<accession>A0ABT7IUP9</accession>
<keyword evidence="2" id="KW-1185">Reference proteome</keyword>
<name>A0ABT7IUP9_9ACTN</name>
<comment type="caution">
    <text evidence="1">The sequence shown here is derived from an EMBL/GenBank/DDBJ whole genome shotgun (WGS) entry which is preliminary data.</text>
</comment>
<dbReference type="EMBL" id="JASJUS010000005">
    <property type="protein sequence ID" value="MDL2076309.1"/>
    <property type="molecule type" value="Genomic_DNA"/>
</dbReference>